<dbReference type="InterPro" id="IPR012334">
    <property type="entry name" value="Pectin_lyas_fold"/>
</dbReference>
<keyword evidence="4" id="KW-0812">Transmembrane</keyword>
<evidence type="ECO:0000259" key="5">
    <source>
        <dbReference type="SMART" id="SM00912"/>
    </source>
</evidence>
<proteinExistence type="predicted"/>
<dbReference type="SMART" id="SM00912">
    <property type="entry name" value="Haemagg_act"/>
    <property type="match status" value="1"/>
</dbReference>
<evidence type="ECO:0000256" key="4">
    <source>
        <dbReference type="SAM" id="Phobius"/>
    </source>
</evidence>
<keyword evidence="4" id="KW-1133">Transmembrane helix</keyword>
<evidence type="ECO:0000256" key="2">
    <source>
        <dbReference type="ARBA" id="ARBA00022525"/>
    </source>
</evidence>
<organism evidence="6">
    <name type="scientific">Salmonella enterica</name>
    <name type="common">Salmonella choleraesuis</name>
    <dbReference type="NCBI Taxonomy" id="28901"/>
    <lineage>
        <taxon>Bacteria</taxon>
        <taxon>Pseudomonadati</taxon>
        <taxon>Pseudomonadota</taxon>
        <taxon>Gammaproteobacteria</taxon>
        <taxon>Enterobacterales</taxon>
        <taxon>Enterobacteriaceae</taxon>
        <taxon>Salmonella</taxon>
    </lineage>
</organism>
<accession>A0A759HHP5</accession>
<dbReference type="InterPro" id="IPR011050">
    <property type="entry name" value="Pectin_lyase_fold/virulence"/>
</dbReference>
<dbReference type="Pfam" id="PF13018">
    <property type="entry name" value="ESPR"/>
    <property type="match status" value="1"/>
</dbReference>
<dbReference type="NCBIfam" id="TIGR01901">
    <property type="entry name" value="adhes_NPXG"/>
    <property type="match status" value="1"/>
</dbReference>
<keyword evidence="4" id="KW-0472">Membrane</keyword>
<dbReference type="GO" id="GO:0005576">
    <property type="term" value="C:extracellular region"/>
    <property type="evidence" value="ECO:0007669"/>
    <property type="project" value="UniProtKB-SubCell"/>
</dbReference>
<dbReference type="PANTHER" id="PTHR12338:SF8">
    <property type="entry name" value="HEME_HEMOPEXIN-BINDING PROTEIN"/>
    <property type="match status" value="1"/>
</dbReference>
<dbReference type="InterPro" id="IPR050909">
    <property type="entry name" value="Bact_Autotransporter_VF"/>
</dbReference>
<reference evidence="6" key="1">
    <citation type="journal article" date="2018" name="Genome Biol.">
        <title>SKESA: strategic k-mer extension for scrupulous assemblies.</title>
        <authorList>
            <person name="Souvorov A."/>
            <person name="Agarwala R."/>
            <person name="Lipman D.J."/>
        </authorList>
    </citation>
    <scope>NUCLEOTIDE SEQUENCE</scope>
    <source>
        <strain evidence="6">MA.CK_94/00000542</strain>
    </source>
</reference>
<comment type="caution">
    <text evidence="6">The sequence shown here is derived from an EMBL/GenBank/DDBJ whole genome shotgun (WGS) entry which is preliminary data.</text>
</comment>
<dbReference type="EMBL" id="DAAXOJ010000003">
    <property type="protein sequence ID" value="HAG1890840.1"/>
    <property type="molecule type" value="Genomic_DNA"/>
</dbReference>
<dbReference type="Pfam" id="PF05860">
    <property type="entry name" value="TPS"/>
    <property type="match status" value="1"/>
</dbReference>
<dbReference type="SMART" id="SM00710">
    <property type="entry name" value="PbH1"/>
    <property type="match status" value="15"/>
</dbReference>
<gene>
    <name evidence="6" type="ORF">G8W59_002841</name>
</gene>
<dbReference type="InterPro" id="IPR006626">
    <property type="entry name" value="PbH1"/>
</dbReference>
<reference evidence="6" key="2">
    <citation type="submission" date="2020-02" db="EMBL/GenBank/DDBJ databases">
        <authorList>
            <consortium name="NCBI Pathogen Detection Project"/>
        </authorList>
    </citation>
    <scope>NUCLEOTIDE SEQUENCE</scope>
    <source>
        <strain evidence="6">MA.CK_94/00000542</strain>
    </source>
</reference>
<dbReference type="SUPFAM" id="SSF51126">
    <property type="entry name" value="Pectin lyase-like"/>
    <property type="match status" value="1"/>
</dbReference>
<protein>
    <submittedName>
        <fullName evidence="6">Filamentous hemagglutinin N-terminal domain-containing protein</fullName>
    </submittedName>
</protein>
<evidence type="ECO:0000256" key="3">
    <source>
        <dbReference type="ARBA" id="ARBA00022729"/>
    </source>
</evidence>
<keyword evidence="2" id="KW-0964">Secreted</keyword>
<dbReference type="InterPro" id="IPR008638">
    <property type="entry name" value="FhaB/CdiA-like_TPS"/>
</dbReference>
<name>A0A759HHP5_SALER</name>
<dbReference type="Gene3D" id="2.160.20.10">
    <property type="entry name" value="Single-stranded right-handed beta-helix, Pectin lyase-like"/>
    <property type="match status" value="1"/>
</dbReference>
<feature type="transmembrane region" description="Helical" evidence="4">
    <location>
        <begin position="49"/>
        <end position="73"/>
    </location>
</feature>
<evidence type="ECO:0000256" key="1">
    <source>
        <dbReference type="ARBA" id="ARBA00004613"/>
    </source>
</evidence>
<keyword evidence="3" id="KW-0732">Signal</keyword>
<dbReference type="PANTHER" id="PTHR12338">
    <property type="entry name" value="AUTOTRANSPORTER"/>
    <property type="match status" value="1"/>
</dbReference>
<comment type="subcellular location">
    <subcellularLocation>
        <location evidence="1">Secreted</location>
    </subcellularLocation>
</comment>
<evidence type="ECO:0000313" key="6">
    <source>
        <dbReference type="EMBL" id="HAG1890840.1"/>
    </source>
</evidence>
<feature type="domain" description="Filamentous haemagglutinin FhaB/tRNA nuclease CdiA-like TPS" evidence="5">
    <location>
        <begin position="74"/>
        <end position="186"/>
    </location>
</feature>
<sequence>MNKIYKLKYDRRRNQLVAVSELTTGAGKEATGSVAGECGLRGVSTFRRLLGILTPLAVLTGLVIGMLPGLALANPDLPVGGQVVAGQGSISISGNQMTIHQGTHGLVTNWHSFDIGQNHTVQFVQPDSSAVALNRVTGGHESQILGTLTANGQVMLVNPAGVMFGKGARVNTAGLLASTKNISTEDFMAGRYTFSGGSHPGAEIVNQGSLTTTKGGYIVLAADRVRNSGTLSTPSGKTVLAAADRVTLQLDNTGLASVSVNGSVVNALVENSGLIAATNGQVYLTARGKDMLLNTVVNNSGTVEARGLNHRGGEIVLDGGESGVVSQSGMLLADSETGRGGKITVQGANIHLAGGSRTSATGRTGGGGVYVGGGWQGKDVAIRNASKVVMDRDAVIDVSATEKGDGGKAVLWSEDYTNFRGRILAKGGAQSGNGGQVETSSHHNLQAFGDVEASALNGRGGNWLLDPEDIKIINGTGNATESSGEGGIFTPGSGASSVSNATIEQRLNNGTSVTIKTAKEGGDTGSGGNITFESSISKTAGADARLSLEADGNINITNHKISSTQGKLDVNLQGGGSHSGIIFLDKASITTNGGNISLGQLNHTDGSTSALTVKVANGSVLNASGVSGSPSGNISISAFNPNVDLTATELNASSPALNVRNGGSLLEVNNSTLTGGDISLTGTQSGANGKSLPVFLTNATLVAGGDISLQGNNSADSAPAQLELRYKNTLTAGGNITVSSTKAGVFLNGSSATNNISLSAGRNITVQGQNETAGFKDGVNISKATLTSSAGNVTVTGIGSPAGIGVNISSGSIEARMGNVTLSGEGTVEKGVALVNEKVTAGDITVTGSTRDWAGVLLTNSSLNASGSLSLKGDATGYWKGYEAHPQGVKIQQGSSLVAAGDLTVTGSAKNNGQGLILDRSTVNSSGVGDIVLTGTAGNNAQGGANVTCTTISAASGNVTLNGSVSVVSGGATGMYLSGVGITATAGDIAVNGVGYDSGQGALRLTGNNNFSAQNTVLSGEAGRNNIGTLLSGNLNVTAGNLSVAGMTHHYNNDVKNIYRGLKADGLVLDVSNGGLTLSGQALAYDGMGPQTGGTVGLDLKNSTLKASHAAVNGSSVFSGSGFVLDNVTLSGGIEHGNNMTFSSNGSAANVTNTLGVNGGLGYDVFQGMQKSGIDNDTSVFINVDADVLQQMRFNATSGWTYDASDITKSANDKAGTWGLWFTGIDACTTGSISLTGVNLTNSNLTGSSLTLRGADDAPLTVQDTDLNATSGDISLNSGGSIELAGGNVSGQNVSVSSVGGDINSTANITKNDGGDGTLNLSAAGNITFNSKVSVTNVSEKLDVNLLGAGTQSGKISLTGANIATNGGNITLGQLNHSDDSATALTVKVGGKSVLNASGASGNGTINMSAFNPDVDLNVPEFTNTVRNGGAILEVNDSTLVGGDISLTGTQSGEYGKAIPVYLNTATLTASGNISLLGNNSVDSTTAWLELRDKNTLTAGGNITVNSTGAGVWLNASSAAKSTSLNAADTITVQGKNAGLRTEIQDGVKIMHAVLNASHASLAGATDGDGQGFSLNNVTLSGGIEKGNNLTLSSESSGANVTNTLNVTGGIGYSAFEMLQHAGIDNNTSVLVNVETNDLPSVGLTDATSDWTYDAREAVKPANSKAGRWGVSFTGINVSTSGNISLIGVNLTNSNLTGGNLTLQGLGDSPLTVQNTNLTASSGNASLISEGTISLSGGNVQALQGSVNVQAGGVNGTAGGNALSVSNVNFSSLNGTTLSGLSAQNGAGVKLTGNINVTQGDLTVNGTTTRVNNATNVRGIDARGANINVSGTNAVLNMTGAVKGDADAEQTQSVVGLDLGAIKNGKNWVTPRINATSASLTGTSTAKGMGFILNASLSDSLKSTDSNNLNLSSLGSDDAAYNYIGDQVDDDFVHHMIEAGTSIGSKTEVQKVNIYKAELQDWLDDSSRNSFDLNKDFGEWILSFSGLHLNTAGDINITGASFSDSQLWAGGNLTLDNGPGNLSLSGSTLKSRSGYMNLTGGNGINLTNGNISAENDITLNADHGYVKISGSSASNRANVSSVNGSILLHGNKNIEVGRGMNFYNVSIHAQKDIDISADGNWSGVRMTNTSISSESGGIDINASARKAGYDYTNAENAALILTNDIVFDSRTGANINVSNTNVIKNYSPSVALVFEVENMLIKGGGNINASSSYGAVVLSPTPGHMAKDSKSTLTVQEGDLIINAQLDERAKGGPNGAYGSSAAGAFVFNNGYNPIEFNIKTNKGNVIINADSSANKNAPFNAFAAATPQSTANMGKFNGFRFSGDSNVSITAIADQADAINLRLFDNTELTGHLSITGKSTSGTGVIFDRRLNTKVINATISGSSFSGDGTKLIAQLGSADLNGNIMTGISDTATGVSISGSNVSITNGTVSGTSGGNGDGVQLTGGTNYTIDGATVTGQSQSGNGIGVGGTLRVSNATLKGDTVTGSGVNISGRLNTSNTAITGNATGNGTGVFVSGTLIADSGKNNYLTGNSAQGNGVFLSETAELTNIVVSGGSVSGTGVVQDENAILTNVTLHGTDGSGSDLGTGGNVNDSGSVLPGESGISDGGIFNGVPTNDSLNVPPSTGTGSHVTDYNWQNVVKQRQHLWRLQASREQDERSLRQVIPASGYREPEKPVVVDICTDGEVSCRHLDAGMRNRPSHP</sequence>
<dbReference type="InterPro" id="IPR024973">
    <property type="entry name" value="ESPR"/>
</dbReference>